<keyword evidence="7" id="KW-1185">Reference proteome</keyword>
<dbReference type="OrthoDB" id="5835829at2759"/>
<keyword evidence="3 4" id="KW-0808">Transferase</keyword>
<comment type="catalytic activity">
    <reaction evidence="5">
        <text>glucuronate acceptor + UDP-alpha-D-glucuronate = acceptor beta-D-glucuronoside + UDP + H(+)</text>
        <dbReference type="Rhea" id="RHEA:21032"/>
        <dbReference type="ChEBI" id="CHEBI:15378"/>
        <dbReference type="ChEBI" id="CHEBI:58052"/>
        <dbReference type="ChEBI" id="CHEBI:58223"/>
        <dbReference type="ChEBI" id="CHEBI:132367"/>
        <dbReference type="ChEBI" id="CHEBI:132368"/>
        <dbReference type="EC" id="2.4.1.17"/>
    </reaction>
</comment>
<proteinExistence type="inferred from homology"/>
<evidence type="ECO:0000256" key="3">
    <source>
        <dbReference type="ARBA" id="ARBA00022679"/>
    </source>
</evidence>
<evidence type="ECO:0000256" key="1">
    <source>
        <dbReference type="ARBA" id="ARBA00009995"/>
    </source>
</evidence>
<dbReference type="Proteomes" id="UP000299102">
    <property type="component" value="Unassembled WGS sequence"/>
</dbReference>
<keyword evidence="2 4" id="KW-0328">Glycosyltransferase</keyword>
<evidence type="ECO:0000313" key="6">
    <source>
        <dbReference type="EMBL" id="GBP21516.1"/>
    </source>
</evidence>
<dbReference type="FunFam" id="3.40.50.2000:FF:000050">
    <property type="entry name" value="UDP-glucuronosyltransferase"/>
    <property type="match status" value="1"/>
</dbReference>
<keyword evidence="5" id="KW-0472">Membrane</keyword>
<dbReference type="EC" id="2.4.1.17" evidence="5"/>
<evidence type="ECO:0000256" key="5">
    <source>
        <dbReference type="RuleBase" id="RU362059"/>
    </source>
</evidence>
<dbReference type="PROSITE" id="PS00375">
    <property type="entry name" value="UDPGT"/>
    <property type="match status" value="1"/>
</dbReference>
<dbReference type="InterPro" id="IPR035595">
    <property type="entry name" value="UDP_glycos_trans_CS"/>
</dbReference>
<evidence type="ECO:0000256" key="2">
    <source>
        <dbReference type="ARBA" id="ARBA00022676"/>
    </source>
</evidence>
<dbReference type="GO" id="GO:0015020">
    <property type="term" value="F:glucuronosyltransferase activity"/>
    <property type="evidence" value="ECO:0007669"/>
    <property type="project" value="UniProtKB-EC"/>
</dbReference>
<protein>
    <recommendedName>
        <fullName evidence="5">UDP-glucuronosyltransferase</fullName>
        <ecNumber evidence="5">2.4.1.17</ecNumber>
    </recommendedName>
</protein>
<reference evidence="6 7" key="1">
    <citation type="journal article" date="2019" name="Commun. Biol.">
        <title>The bagworm genome reveals a unique fibroin gene that provides high tensile strength.</title>
        <authorList>
            <person name="Kono N."/>
            <person name="Nakamura H."/>
            <person name="Ohtoshi R."/>
            <person name="Tomita M."/>
            <person name="Numata K."/>
            <person name="Arakawa K."/>
        </authorList>
    </citation>
    <scope>NUCLEOTIDE SEQUENCE [LARGE SCALE GENOMIC DNA]</scope>
</reference>
<organism evidence="6 7">
    <name type="scientific">Eumeta variegata</name>
    <name type="common">Bagworm moth</name>
    <name type="synonym">Eumeta japonica</name>
    <dbReference type="NCBI Taxonomy" id="151549"/>
    <lineage>
        <taxon>Eukaryota</taxon>
        <taxon>Metazoa</taxon>
        <taxon>Ecdysozoa</taxon>
        <taxon>Arthropoda</taxon>
        <taxon>Hexapoda</taxon>
        <taxon>Insecta</taxon>
        <taxon>Pterygota</taxon>
        <taxon>Neoptera</taxon>
        <taxon>Endopterygota</taxon>
        <taxon>Lepidoptera</taxon>
        <taxon>Glossata</taxon>
        <taxon>Ditrysia</taxon>
        <taxon>Tineoidea</taxon>
        <taxon>Psychidae</taxon>
        <taxon>Oiketicinae</taxon>
        <taxon>Eumeta</taxon>
    </lineage>
</organism>
<keyword evidence="5" id="KW-1133">Transmembrane helix</keyword>
<dbReference type="EMBL" id="BGZK01000129">
    <property type="protein sequence ID" value="GBP21516.1"/>
    <property type="molecule type" value="Genomic_DNA"/>
</dbReference>
<accession>A0A4C1U6Q5</accession>
<comment type="similarity">
    <text evidence="1 4">Belongs to the UDP-glycosyltransferase family.</text>
</comment>
<dbReference type="PANTHER" id="PTHR48043:SF159">
    <property type="entry name" value="EG:EG0003.4 PROTEIN-RELATED"/>
    <property type="match status" value="1"/>
</dbReference>
<comment type="subcellular location">
    <subcellularLocation>
        <location evidence="5">Membrane</location>
        <topology evidence="5">Single-pass membrane protein</topology>
    </subcellularLocation>
</comment>
<dbReference type="InterPro" id="IPR002213">
    <property type="entry name" value="UDP_glucos_trans"/>
</dbReference>
<dbReference type="Gene3D" id="3.40.50.2000">
    <property type="entry name" value="Glycogen Phosphorylase B"/>
    <property type="match status" value="1"/>
</dbReference>
<comment type="caution">
    <text evidence="6">The sequence shown here is derived from an EMBL/GenBank/DDBJ whole genome shotgun (WGS) entry which is preliminary data.</text>
</comment>
<evidence type="ECO:0000313" key="7">
    <source>
        <dbReference type="Proteomes" id="UP000299102"/>
    </source>
</evidence>
<dbReference type="SUPFAM" id="SSF53756">
    <property type="entry name" value="UDP-Glycosyltransferase/glycogen phosphorylase"/>
    <property type="match status" value="1"/>
</dbReference>
<sequence>MFHPCDLAEDRVHAATPQRVHEIHQASHAPAVVPDIMKLTNLINSPFRAHTVALMGPETMVPLLEHKNVQEFLGDVSQKFDVVIVEWFCTSLLAGFASIYKAPLIWVSSMDPHWQVLELVDEPSSPAYTASMLTKAIPPFDFFNRVKELFMQLYVQFLMNVVNFVLARPAYDKHFVPAFEKPGMIPPAYDEVAYNGSFMFFNGQPVLNIGQRLTQNTRYIGGYHINPDTKPLPENLKKICDNAKNGVIYFSMGSNLKSKDMSEYTKRGLLEMFGTLKQTVLWKFEEELRDLPPNVHILKWAPQASILSHRKTVLFITHGGKLSTIETIHYGVPVIGIPIFGDQFGNMDQAVHKGYGIKVDYEEDLAKPLKAALDEMLSKPSYLETAKRISAIYHDVIASPRQELLHWVEHVARTQGAPHLRSIALHMPWYQKIYLDLIAVAVLLLYVIKKVLCWGYRLNSRCAARSRRLRYVPSGACDAGNGYRRPDLEVHFEEIMEDAGKIEKLPTFCGMVVERSGNLTKNG</sequence>
<dbReference type="GO" id="GO:0016020">
    <property type="term" value="C:membrane"/>
    <property type="evidence" value="ECO:0007669"/>
    <property type="project" value="UniProtKB-SubCell"/>
</dbReference>
<dbReference type="Pfam" id="PF00201">
    <property type="entry name" value="UDPGT"/>
    <property type="match status" value="1"/>
</dbReference>
<dbReference type="InterPro" id="IPR050271">
    <property type="entry name" value="UDP-glycosyltransferase"/>
</dbReference>
<name>A0A4C1U6Q5_EUMVA</name>
<keyword evidence="5" id="KW-0812">Transmembrane</keyword>
<gene>
    <name evidence="6" type="primary">Ugt2b15</name>
    <name evidence="6" type="ORF">EVAR_12117_1</name>
</gene>
<dbReference type="PANTHER" id="PTHR48043">
    <property type="entry name" value="EG:EG0003.4 PROTEIN-RELATED"/>
    <property type="match status" value="1"/>
</dbReference>
<evidence type="ECO:0000256" key="4">
    <source>
        <dbReference type="RuleBase" id="RU003718"/>
    </source>
</evidence>
<dbReference type="STRING" id="151549.A0A4C1U6Q5"/>
<dbReference type="AlphaFoldDB" id="A0A4C1U6Q5"/>
<feature type="transmembrane region" description="Helical" evidence="5">
    <location>
        <begin position="429"/>
        <end position="448"/>
    </location>
</feature>
<dbReference type="CDD" id="cd03784">
    <property type="entry name" value="GT1_Gtf-like"/>
    <property type="match status" value="1"/>
</dbReference>